<evidence type="ECO:0000256" key="4">
    <source>
        <dbReference type="ARBA" id="ARBA00022989"/>
    </source>
</evidence>
<dbReference type="AlphaFoldDB" id="A0AA95HCN8"/>
<evidence type="ECO:0000256" key="6">
    <source>
        <dbReference type="SAM" id="Phobius"/>
    </source>
</evidence>
<feature type="transmembrane region" description="Helical" evidence="6">
    <location>
        <begin position="259"/>
        <end position="278"/>
    </location>
</feature>
<feature type="transmembrane region" description="Helical" evidence="6">
    <location>
        <begin position="77"/>
        <end position="93"/>
    </location>
</feature>
<dbReference type="InterPro" id="IPR037185">
    <property type="entry name" value="EmrE-like"/>
</dbReference>
<evidence type="ECO:0000259" key="7">
    <source>
        <dbReference type="Pfam" id="PF00892"/>
    </source>
</evidence>
<dbReference type="GO" id="GO:0005886">
    <property type="term" value="C:plasma membrane"/>
    <property type="evidence" value="ECO:0007669"/>
    <property type="project" value="UniProtKB-SubCell"/>
</dbReference>
<keyword evidence="4 6" id="KW-1133">Transmembrane helix</keyword>
<feature type="transmembrane region" description="Helical" evidence="6">
    <location>
        <begin position="284"/>
        <end position="301"/>
    </location>
</feature>
<dbReference type="PANTHER" id="PTHR32322:SF18">
    <property type="entry name" value="S-ADENOSYLMETHIONINE_S-ADENOSYLHOMOCYSTEINE TRANSPORTER"/>
    <property type="match status" value="1"/>
</dbReference>
<feature type="domain" description="EamA" evidence="7">
    <location>
        <begin position="16"/>
        <end position="153"/>
    </location>
</feature>
<evidence type="ECO:0000256" key="2">
    <source>
        <dbReference type="ARBA" id="ARBA00022475"/>
    </source>
</evidence>
<evidence type="ECO:0000256" key="3">
    <source>
        <dbReference type="ARBA" id="ARBA00022692"/>
    </source>
</evidence>
<reference evidence="8" key="1">
    <citation type="journal article" date="2023" name="Int. J. Mol. Sci.">
        <title>Metagenomics Revealed a New Genus 'Candidatus Thiocaldithrix dubininis' gen. nov., sp. nov. and a New Species 'Candidatus Thiothrix putei' sp. nov. in the Family Thiotrichaceae, Some Members of Which Have Traits of Both Na+- and H+-Motive Energetics.</title>
        <authorList>
            <person name="Ravin N.V."/>
            <person name="Muntyan M.S."/>
            <person name="Smolyakov D.D."/>
            <person name="Rudenko T.S."/>
            <person name="Beletsky A.V."/>
            <person name="Mardanov A.V."/>
            <person name="Grabovich M.Y."/>
        </authorList>
    </citation>
    <scope>NUCLEOTIDE SEQUENCE</scope>
    <source>
        <strain evidence="8">GKL-02</strain>
    </source>
</reference>
<evidence type="ECO:0000256" key="1">
    <source>
        <dbReference type="ARBA" id="ARBA00004651"/>
    </source>
</evidence>
<feature type="transmembrane region" description="Helical" evidence="6">
    <location>
        <begin position="196"/>
        <end position="216"/>
    </location>
</feature>
<dbReference type="SUPFAM" id="SSF103481">
    <property type="entry name" value="Multidrug resistance efflux transporter EmrE"/>
    <property type="match status" value="2"/>
</dbReference>
<dbReference type="KEGG" id="tput:QJT81_02360"/>
<feature type="transmembrane region" description="Helical" evidence="6">
    <location>
        <begin position="166"/>
        <end position="184"/>
    </location>
</feature>
<feature type="transmembrane region" description="Helical" evidence="6">
    <location>
        <begin position="228"/>
        <end position="247"/>
    </location>
</feature>
<dbReference type="Proteomes" id="UP001301326">
    <property type="component" value="Chromosome"/>
</dbReference>
<evidence type="ECO:0000313" key="8">
    <source>
        <dbReference type="EMBL" id="WGZ94851.1"/>
    </source>
</evidence>
<dbReference type="InterPro" id="IPR050638">
    <property type="entry name" value="AA-Vitamin_Transporters"/>
</dbReference>
<keyword evidence="5 6" id="KW-0472">Membrane</keyword>
<protein>
    <submittedName>
        <fullName evidence="8">DMT family transporter</fullName>
    </submittedName>
</protein>
<comment type="subcellular location">
    <subcellularLocation>
        <location evidence="1">Cell membrane</location>
        <topology evidence="1">Multi-pass membrane protein</topology>
    </subcellularLocation>
</comment>
<feature type="transmembrane region" description="Helical" evidence="6">
    <location>
        <begin position="50"/>
        <end position="68"/>
    </location>
</feature>
<dbReference type="InterPro" id="IPR000620">
    <property type="entry name" value="EamA_dom"/>
</dbReference>
<proteinExistence type="predicted"/>
<accession>A0AA95HCN8</accession>
<feature type="transmembrane region" description="Helical" evidence="6">
    <location>
        <begin position="113"/>
        <end position="130"/>
    </location>
</feature>
<dbReference type="EMBL" id="CP124756">
    <property type="protein sequence ID" value="WGZ94851.1"/>
    <property type="molecule type" value="Genomic_DNA"/>
</dbReference>
<feature type="domain" description="EamA" evidence="7">
    <location>
        <begin position="166"/>
        <end position="300"/>
    </location>
</feature>
<organism evidence="8">
    <name type="scientific">Candidatus Thiothrix putei</name>
    <dbReference type="NCBI Taxonomy" id="3080811"/>
    <lineage>
        <taxon>Bacteria</taxon>
        <taxon>Pseudomonadati</taxon>
        <taxon>Pseudomonadota</taxon>
        <taxon>Gammaproteobacteria</taxon>
        <taxon>Thiotrichales</taxon>
        <taxon>Thiotrichaceae</taxon>
        <taxon>Thiothrix</taxon>
    </lineage>
</organism>
<keyword evidence="2" id="KW-1003">Cell membrane</keyword>
<feature type="transmembrane region" description="Helical" evidence="6">
    <location>
        <begin position="137"/>
        <end position="154"/>
    </location>
</feature>
<name>A0AA95HCN8_9GAMM</name>
<dbReference type="PANTHER" id="PTHR32322">
    <property type="entry name" value="INNER MEMBRANE TRANSPORTER"/>
    <property type="match status" value="1"/>
</dbReference>
<sequence>MREIPNATTTPHYFRSGWMLAVGGTALFALKSIFIKLAYAQGVDTTTLLTLRMLVALPFYAVMLAWLLREPRTVKPLPLEFVAIMGLGFMGYYLSSWLDMQGLNYVSAQLERLTLYTYPIMTTVLGWLWLREVITLRVLLALVLTYSGVMVLYWHEATFGGSDVSFGVMLVAMSALSFAFYVVWSKRLIGRLGSRLFTSLAMLVSTVFVCIHFLLTHQVEDLWISPTAWGYAVLLGIFSTVLPSFMVSEAIARIGAARTSIVGTAGPVITILLAVALLGEPFGWFHLAGMLLVMAGVGLLGKK</sequence>
<keyword evidence="3 6" id="KW-0812">Transmembrane</keyword>
<gene>
    <name evidence="8" type="ORF">QJT81_02360</name>
</gene>
<reference evidence="8" key="2">
    <citation type="submission" date="2023-04" db="EMBL/GenBank/DDBJ databases">
        <authorList>
            <person name="Beletskiy A.V."/>
            <person name="Mardanov A.V."/>
            <person name="Ravin N.V."/>
        </authorList>
    </citation>
    <scope>NUCLEOTIDE SEQUENCE</scope>
    <source>
        <strain evidence="8">GKL-02</strain>
    </source>
</reference>
<dbReference type="Pfam" id="PF00892">
    <property type="entry name" value="EamA"/>
    <property type="match status" value="2"/>
</dbReference>
<evidence type="ECO:0000256" key="5">
    <source>
        <dbReference type="ARBA" id="ARBA00023136"/>
    </source>
</evidence>